<feature type="compositionally biased region" description="Low complexity" evidence="4">
    <location>
        <begin position="1"/>
        <end position="12"/>
    </location>
</feature>
<dbReference type="PANTHER" id="PTHR12186">
    <property type="entry name" value="SIKE FAMILY MEMBER"/>
    <property type="match status" value="1"/>
</dbReference>
<protein>
    <submittedName>
        <fullName evidence="5">Oidioi.mRNA.OKI2018_I69.PAR.g13208.t1.cds</fullName>
    </submittedName>
</protein>
<name>A0ABN7S7M2_OIKDI</name>
<feature type="region of interest" description="Disordered" evidence="4">
    <location>
        <begin position="435"/>
        <end position="472"/>
    </location>
</feature>
<evidence type="ECO:0000313" key="6">
    <source>
        <dbReference type="Proteomes" id="UP001158576"/>
    </source>
</evidence>
<organism evidence="5 6">
    <name type="scientific">Oikopleura dioica</name>
    <name type="common">Tunicate</name>
    <dbReference type="NCBI Taxonomy" id="34765"/>
    <lineage>
        <taxon>Eukaryota</taxon>
        <taxon>Metazoa</taxon>
        <taxon>Chordata</taxon>
        <taxon>Tunicata</taxon>
        <taxon>Appendicularia</taxon>
        <taxon>Copelata</taxon>
        <taxon>Oikopleuridae</taxon>
        <taxon>Oikopleura</taxon>
    </lineage>
</organism>
<reference evidence="5 6" key="1">
    <citation type="submission" date="2021-04" db="EMBL/GenBank/DDBJ databases">
        <authorList>
            <person name="Bliznina A."/>
        </authorList>
    </citation>
    <scope>NUCLEOTIDE SEQUENCE [LARGE SCALE GENOMIC DNA]</scope>
</reference>
<dbReference type="InterPro" id="IPR008555">
    <property type="entry name" value="SIKE"/>
</dbReference>
<accession>A0ABN7S7M2</accession>
<evidence type="ECO:0000256" key="3">
    <source>
        <dbReference type="SAM" id="Coils"/>
    </source>
</evidence>
<proteinExistence type="inferred from homology"/>
<dbReference type="EMBL" id="OU015568">
    <property type="protein sequence ID" value="CAG5091709.1"/>
    <property type="molecule type" value="Genomic_DNA"/>
</dbReference>
<keyword evidence="6" id="KW-1185">Reference proteome</keyword>
<evidence type="ECO:0000256" key="1">
    <source>
        <dbReference type="ARBA" id="ARBA00005537"/>
    </source>
</evidence>
<feature type="region of interest" description="Disordered" evidence="4">
    <location>
        <begin position="64"/>
        <end position="87"/>
    </location>
</feature>
<sequence>MSRRVTVSTTSSFKVLPEASEQPVSRKLPNPRKEGTADFGHFRGADDPTFHQIEVKRIISAPPISISAKSKSHESSNSTNHATNIQISRSRDLRGDICLEERMSRIDSFADRLLSMAEGLHDDMTAQNEIDELNENLNGPARPRIINQGKREMRKNKRIMAENKELRHALAEHQTVLEMVMDKFRKVSTHAAKLERERSHLAPANKTYELRKENQKLADRVGDMITIMTMAASKYPTDNDSYLQAKTKLKQLRDENQGLRSLLALSQRNGSHKLDMLSPVEKTDPLPTKIAVSDESDDESAETSSTASNDTVLSNDGSEKCSDESDPVVDGPPFHDFIEAMVKNAIDSRQKELAEENKRSENEESFLEIESVQKDEDTISLSSNASTIVENGFDPIENEEIEGTEEDKEEINEDLSNEAFQAEIDQLLEVIKTEEGKIDRSASPICADDDVSPDNSEPEEATANPQIPASET</sequence>
<feature type="compositionally biased region" description="Polar residues" evidence="4">
    <location>
        <begin position="463"/>
        <end position="472"/>
    </location>
</feature>
<evidence type="ECO:0000313" key="5">
    <source>
        <dbReference type="EMBL" id="CAG5091709.1"/>
    </source>
</evidence>
<feature type="compositionally biased region" description="Acidic residues" evidence="4">
    <location>
        <begin position="447"/>
        <end position="460"/>
    </location>
</feature>
<feature type="compositionally biased region" description="Acidic residues" evidence="4">
    <location>
        <begin position="396"/>
        <end position="412"/>
    </location>
</feature>
<evidence type="ECO:0000256" key="4">
    <source>
        <dbReference type="SAM" id="MobiDB-lite"/>
    </source>
</evidence>
<dbReference type="Proteomes" id="UP001158576">
    <property type="component" value="Chromosome PAR"/>
</dbReference>
<keyword evidence="2 3" id="KW-0175">Coiled coil</keyword>
<feature type="region of interest" description="Disordered" evidence="4">
    <location>
        <begin position="274"/>
        <end position="334"/>
    </location>
</feature>
<feature type="compositionally biased region" description="Basic and acidic residues" evidence="4">
    <location>
        <begin position="31"/>
        <end position="46"/>
    </location>
</feature>
<feature type="coiled-coil region" evidence="3">
    <location>
        <begin position="242"/>
        <end position="269"/>
    </location>
</feature>
<dbReference type="PANTHER" id="PTHR12186:SF2">
    <property type="entry name" value="FGFR1 ONCOGENE PARTNER 2 HOMOLOG"/>
    <property type="match status" value="1"/>
</dbReference>
<feature type="compositionally biased region" description="Basic and acidic residues" evidence="4">
    <location>
        <begin position="348"/>
        <end position="362"/>
    </location>
</feature>
<dbReference type="Pfam" id="PF05769">
    <property type="entry name" value="SIKE"/>
    <property type="match status" value="1"/>
</dbReference>
<feature type="region of interest" description="Disordered" evidence="4">
    <location>
        <begin position="348"/>
        <end position="412"/>
    </location>
</feature>
<feature type="compositionally biased region" description="Polar residues" evidence="4">
    <location>
        <begin position="379"/>
        <end position="389"/>
    </location>
</feature>
<gene>
    <name evidence="5" type="ORF">OKIOD_LOCUS4766</name>
</gene>
<feature type="region of interest" description="Disordered" evidence="4">
    <location>
        <begin position="1"/>
        <end position="46"/>
    </location>
</feature>
<comment type="similarity">
    <text evidence="1">Belongs to the SIKE family.</text>
</comment>
<feature type="compositionally biased region" description="Low complexity" evidence="4">
    <location>
        <begin position="64"/>
        <end position="81"/>
    </location>
</feature>
<evidence type="ECO:0000256" key="2">
    <source>
        <dbReference type="ARBA" id="ARBA00023054"/>
    </source>
</evidence>